<dbReference type="AlphaFoldDB" id="A0A9P6Y2P4"/>
<feature type="region of interest" description="Disordered" evidence="1">
    <location>
        <begin position="284"/>
        <end position="309"/>
    </location>
</feature>
<evidence type="ECO:0000313" key="3">
    <source>
        <dbReference type="Proteomes" id="UP000717996"/>
    </source>
</evidence>
<dbReference type="Proteomes" id="UP000717996">
    <property type="component" value="Unassembled WGS sequence"/>
</dbReference>
<evidence type="ECO:0000313" key="2">
    <source>
        <dbReference type="EMBL" id="KAG1538134.1"/>
    </source>
</evidence>
<protein>
    <submittedName>
        <fullName evidence="2">Uncharacterized protein</fullName>
    </submittedName>
</protein>
<dbReference type="InterPro" id="IPR039646">
    <property type="entry name" value="ZNHIT2"/>
</dbReference>
<dbReference type="PANTHER" id="PTHR15555:SF0">
    <property type="entry name" value="ZINC FINGER HIT DOMAIN-CONTAINING PROTEIN 2"/>
    <property type="match status" value="1"/>
</dbReference>
<reference evidence="2" key="1">
    <citation type="journal article" date="2020" name="Microb. Genom.">
        <title>Genetic diversity of clinical and environmental Mucorales isolates obtained from an investigation of mucormycosis cases among solid organ transplant recipients.</title>
        <authorList>
            <person name="Nguyen M.H."/>
            <person name="Kaul D."/>
            <person name="Muto C."/>
            <person name="Cheng S.J."/>
            <person name="Richter R.A."/>
            <person name="Bruno V.M."/>
            <person name="Liu G."/>
            <person name="Beyhan S."/>
            <person name="Sundermann A.J."/>
            <person name="Mounaud S."/>
            <person name="Pasculle A.W."/>
            <person name="Nierman W.C."/>
            <person name="Driscoll E."/>
            <person name="Cumbie R."/>
            <person name="Clancy C.J."/>
            <person name="Dupont C.L."/>
        </authorList>
    </citation>
    <scope>NUCLEOTIDE SEQUENCE</scope>
    <source>
        <strain evidence="2">GL16</strain>
    </source>
</reference>
<dbReference type="OrthoDB" id="18412at2759"/>
<feature type="compositionally biased region" description="Polar residues" evidence="1">
    <location>
        <begin position="300"/>
        <end position="309"/>
    </location>
</feature>
<feature type="compositionally biased region" description="Basic and acidic residues" evidence="1">
    <location>
        <begin position="284"/>
        <end position="299"/>
    </location>
</feature>
<name>A0A9P6Y2P4_RHIOR</name>
<dbReference type="OMA" id="HTECTET"/>
<sequence>MLAMLKRLEDEDETEDLLREDEQENLLERFKHINLEEADSEEIWELLPEKERKQFESLVSRLGSNLSHPFDLPHYIPWWTVDRPKGIQEVEEEQDSTIPQLPNELPDLKTMTKQTTSPHLIWNLIHILAIYSYLMRRSTGDLLEHPQDTLQVIEKLSVHVLFSTAPSCPYRSIEDVLGDIVERVLHLQEQRLEKQRSGTRYDLKLLLLKDLTFLVPECNRATFDLWQVLKEVPEKKKKKVALAIRKLYFYWAVACSLEGDRLDIISAMVRNTLSKVEIEKKEFEQDHERAQQAMKEHQKSSSSKIQEIE</sequence>
<dbReference type="EMBL" id="JAANIT010001943">
    <property type="protein sequence ID" value="KAG1538134.1"/>
    <property type="molecule type" value="Genomic_DNA"/>
</dbReference>
<proteinExistence type="predicted"/>
<gene>
    <name evidence="2" type="ORF">G6F51_009954</name>
</gene>
<organism evidence="2 3">
    <name type="scientific">Rhizopus oryzae</name>
    <name type="common">Mucormycosis agent</name>
    <name type="synonym">Rhizopus arrhizus var. delemar</name>
    <dbReference type="NCBI Taxonomy" id="64495"/>
    <lineage>
        <taxon>Eukaryota</taxon>
        <taxon>Fungi</taxon>
        <taxon>Fungi incertae sedis</taxon>
        <taxon>Mucoromycota</taxon>
        <taxon>Mucoromycotina</taxon>
        <taxon>Mucoromycetes</taxon>
        <taxon>Mucorales</taxon>
        <taxon>Mucorineae</taxon>
        <taxon>Rhizopodaceae</taxon>
        <taxon>Rhizopus</taxon>
    </lineage>
</organism>
<accession>A0A9P6Y2P4</accession>
<comment type="caution">
    <text evidence="2">The sequence shown here is derived from an EMBL/GenBank/DDBJ whole genome shotgun (WGS) entry which is preliminary data.</text>
</comment>
<dbReference type="PANTHER" id="PTHR15555">
    <property type="entry name" value="ZINC FINGER HIT DOMAIN CONTAINING PROTEIN 2 PROTEIN FON -RELATED"/>
    <property type="match status" value="1"/>
</dbReference>
<evidence type="ECO:0000256" key="1">
    <source>
        <dbReference type="SAM" id="MobiDB-lite"/>
    </source>
</evidence>